<feature type="domain" description="DUF6534" evidence="2">
    <location>
        <begin position="168"/>
        <end position="256"/>
    </location>
</feature>
<reference evidence="3" key="1">
    <citation type="submission" date="2020-11" db="EMBL/GenBank/DDBJ databases">
        <authorList>
            <consortium name="DOE Joint Genome Institute"/>
            <person name="Ahrendt S."/>
            <person name="Riley R."/>
            <person name="Andreopoulos W."/>
            <person name="Labutti K."/>
            <person name="Pangilinan J."/>
            <person name="Ruiz-Duenas F.J."/>
            <person name="Barrasa J.M."/>
            <person name="Sanchez-Garcia M."/>
            <person name="Camarero S."/>
            <person name="Miyauchi S."/>
            <person name="Serrano A."/>
            <person name="Linde D."/>
            <person name="Babiker R."/>
            <person name="Drula E."/>
            <person name="Ayuso-Fernandez I."/>
            <person name="Pacheco R."/>
            <person name="Padilla G."/>
            <person name="Ferreira P."/>
            <person name="Barriuso J."/>
            <person name="Kellner H."/>
            <person name="Castanera R."/>
            <person name="Alfaro M."/>
            <person name="Ramirez L."/>
            <person name="Pisabarro A.G."/>
            <person name="Kuo A."/>
            <person name="Tritt A."/>
            <person name="Lipzen A."/>
            <person name="He G."/>
            <person name="Yan M."/>
            <person name="Ng V."/>
            <person name="Cullen D."/>
            <person name="Martin F."/>
            <person name="Rosso M.-N."/>
            <person name="Henrissat B."/>
            <person name="Hibbett D."/>
            <person name="Martinez A.T."/>
            <person name="Grigoriev I.V."/>
        </authorList>
    </citation>
    <scope>NUCLEOTIDE SEQUENCE</scope>
    <source>
        <strain evidence="3">CBS 247.69</strain>
    </source>
</reference>
<dbReference type="Proteomes" id="UP000807353">
    <property type="component" value="Unassembled WGS sequence"/>
</dbReference>
<comment type="caution">
    <text evidence="3">The sequence shown here is derived from an EMBL/GenBank/DDBJ whole genome shotgun (WGS) entry which is preliminary data.</text>
</comment>
<keyword evidence="1" id="KW-0812">Transmembrane</keyword>
<feature type="transmembrane region" description="Helical" evidence="1">
    <location>
        <begin position="231"/>
        <end position="252"/>
    </location>
</feature>
<dbReference type="InterPro" id="IPR045339">
    <property type="entry name" value="DUF6534"/>
</dbReference>
<feature type="transmembrane region" description="Helical" evidence="1">
    <location>
        <begin position="199"/>
        <end position="219"/>
    </location>
</feature>
<sequence>MALDTVDTTLGAIEIGCLFSVFLFGVLCTQAYAYSESFKQTSYFTNGAVILVWCLDLGQTICVAHTTYTATITWLANPRSVDELINVRSMPLAILFSILAEFAVRVVFIERIRAFSGGRVVVALCYTASGLTLIGGIMIFAAAWASTTLSSLLLKWDWLLTATFSGIVVADCLIAATLSYYLKQSARWLERPSKIVDKLMLWTIETGLLTSCAALALLVCFQTMRQNYIHVSIYTVLPKLITVYSNALLALLNGRTTLRNISDYDSSINVHGLEFTSTRNPTSGTSMPDRSFSSFKFNVTV</sequence>
<accession>A0A9P5Y8P7</accession>
<evidence type="ECO:0000313" key="4">
    <source>
        <dbReference type="Proteomes" id="UP000807353"/>
    </source>
</evidence>
<evidence type="ECO:0000259" key="2">
    <source>
        <dbReference type="Pfam" id="PF20152"/>
    </source>
</evidence>
<dbReference type="PANTHER" id="PTHR40465">
    <property type="entry name" value="CHROMOSOME 1, WHOLE GENOME SHOTGUN SEQUENCE"/>
    <property type="match status" value="1"/>
</dbReference>
<dbReference type="OrthoDB" id="2535105at2759"/>
<evidence type="ECO:0000313" key="3">
    <source>
        <dbReference type="EMBL" id="KAF9464234.1"/>
    </source>
</evidence>
<keyword evidence="4" id="KW-1185">Reference proteome</keyword>
<feature type="transmembrane region" description="Helical" evidence="1">
    <location>
        <begin position="90"/>
        <end position="108"/>
    </location>
</feature>
<dbReference type="EMBL" id="MU150255">
    <property type="protein sequence ID" value="KAF9464234.1"/>
    <property type="molecule type" value="Genomic_DNA"/>
</dbReference>
<protein>
    <recommendedName>
        <fullName evidence="2">DUF6534 domain-containing protein</fullName>
    </recommendedName>
</protein>
<proteinExistence type="predicted"/>
<keyword evidence="1" id="KW-1133">Transmembrane helix</keyword>
<gene>
    <name evidence="3" type="ORF">BDZ94DRAFT_1256607</name>
</gene>
<dbReference type="Pfam" id="PF20152">
    <property type="entry name" value="DUF6534"/>
    <property type="match status" value="1"/>
</dbReference>
<evidence type="ECO:0000256" key="1">
    <source>
        <dbReference type="SAM" id="Phobius"/>
    </source>
</evidence>
<feature type="transmembrane region" description="Helical" evidence="1">
    <location>
        <begin position="120"/>
        <end position="146"/>
    </location>
</feature>
<feature type="transmembrane region" description="Helical" evidence="1">
    <location>
        <begin position="12"/>
        <end position="35"/>
    </location>
</feature>
<keyword evidence="1" id="KW-0472">Membrane</keyword>
<feature type="transmembrane region" description="Helical" evidence="1">
    <location>
        <begin position="47"/>
        <end position="70"/>
    </location>
</feature>
<dbReference type="AlphaFoldDB" id="A0A9P5Y8P7"/>
<organism evidence="3 4">
    <name type="scientific">Collybia nuda</name>
    <dbReference type="NCBI Taxonomy" id="64659"/>
    <lineage>
        <taxon>Eukaryota</taxon>
        <taxon>Fungi</taxon>
        <taxon>Dikarya</taxon>
        <taxon>Basidiomycota</taxon>
        <taxon>Agaricomycotina</taxon>
        <taxon>Agaricomycetes</taxon>
        <taxon>Agaricomycetidae</taxon>
        <taxon>Agaricales</taxon>
        <taxon>Tricholomatineae</taxon>
        <taxon>Clitocybaceae</taxon>
        <taxon>Collybia</taxon>
    </lineage>
</organism>
<name>A0A9P5Y8P7_9AGAR</name>
<dbReference type="PANTHER" id="PTHR40465:SF1">
    <property type="entry name" value="DUF6534 DOMAIN-CONTAINING PROTEIN"/>
    <property type="match status" value="1"/>
</dbReference>
<feature type="transmembrane region" description="Helical" evidence="1">
    <location>
        <begin position="158"/>
        <end position="178"/>
    </location>
</feature>